<dbReference type="InterPro" id="IPR007863">
    <property type="entry name" value="Peptidase_M16_C"/>
</dbReference>
<feature type="domain" description="Peptidase M16 C-terminal" evidence="9">
    <location>
        <begin position="181"/>
        <end position="349"/>
    </location>
</feature>
<feature type="domain" description="Peptidase M16 N-terminal" evidence="8">
    <location>
        <begin position="63"/>
        <end position="175"/>
    </location>
</feature>
<comment type="caution">
    <text evidence="10">The sequence shown here is derived from an EMBL/GenBank/DDBJ whole genome shotgun (WGS) entry which is preliminary data.</text>
</comment>
<dbReference type="InterPro" id="IPR011765">
    <property type="entry name" value="Pept_M16_N"/>
</dbReference>
<name>A0A0R2BM43_SECCO</name>
<dbReference type="PANTHER" id="PTHR43690">
    <property type="entry name" value="NARDILYSIN"/>
    <property type="match status" value="1"/>
</dbReference>
<accession>A0A0R2BM43</accession>
<dbReference type="PANTHER" id="PTHR43690:SF18">
    <property type="entry name" value="INSULIN-DEGRADING ENZYME-RELATED"/>
    <property type="match status" value="1"/>
</dbReference>
<dbReference type="GO" id="GO:0008237">
    <property type="term" value="F:metallopeptidase activity"/>
    <property type="evidence" value="ECO:0007669"/>
    <property type="project" value="UniProtKB-KW"/>
</dbReference>
<organism evidence="10 11">
    <name type="scientific">Secundilactobacillus collinoides DSM 20515 = JCM 1123</name>
    <dbReference type="NCBI Taxonomy" id="1423733"/>
    <lineage>
        <taxon>Bacteria</taxon>
        <taxon>Bacillati</taxon>
        <taxon>Bacillota</taxon>
        <taxon>Bacilli</taxon>
        <taxon>Lactobacillales</taxon>
        <taxon>Lactobacillaceae</taxon>
        <taxon>Secundilactobacillus</taxon>
    </lineage>
</organism>
<dbReference type="Pfam" id="PF00675">
    <property type="entry name" value="Peptidase_M16"/>
    <property type="match status" value="1"/>
</dbReference>
<dbReference type="EMBL" id="AYYR01000014">
    <property type="protein sequence ID" value="KRM77035.1"/>
    <property type="molecule type" value="Genomic_DNA"/>
</dbReference>
<keyword evidence="3" id="KW-0479">Metal-binding</keyword>
<gene>
    <name evidence="10" type="ORF">FC82_GL000721</name>
</gene>
<evidence type="ECO:0000256" key="3">
    <source>
        <dbReference type="ARBA" id="ARBA00022723"/>
    </source>
</evidence>
<dbReference type="AlphaFoldDB" id="A0A0R2BM43"/>
<evidence type="ECO:0000259" key="9">
    <source>
        <dbReference type="Pfam" id="PF05193"/>
    </source>
</evidence>
<feature type="region of interest" description="Disordered" evidence="7">
    <location>
        <begin position="222"/>
        <end position="245"/>
    </location>
</feature>
<evidence type="ECO:0000259" key="8">
    <source>
        <dbReference type="Pfam" id="PF00675"/>
    </source>
</evidence>
<dbReference type="SUPFAM" id="SSF63411">
    <property type="entry name" value="LuxS/MPP-like metallohydrolase"/>
    <property type="match status" value="2"/>
</dbReference>
<evidence type="ECO:0000313" key="10">
    <source>
        <dbReference type="EMBL" id="KRM77035.1"/>
    </source>
</evidence>
<dbReference type="GO" id="GO:0006508">
    <property type="term" value="P:proteolysis"/>
    <property type="evidence" value="ECO:0007669"/>
    <property type="project" value="UniProtKB-KW"/>
</dbReference>
<dbReference type="Pfam" id="PF05193">
    <property type="entry name" value="Peptidase_M16_C"/>
    <property type="match status" value="1"/>
</dbReference>
<dbReference type="InterPro" id="IPR011249">
    <property type="entry name" value="Metalloenz_LuxS/M16"/>
</dbReference>
<evidence type="ECO:0000256" key="7">
    <source>
        <dbReference type="SAM" id="MobiDB-lite"/>
    </source>
</evidence>
<evidence type="ECO:0000256" key="5">
    <source>
        <dbReference type="ARBA" id="ARBA00022833"/>
    </source>
</evidence>
<evidence type="ECO:0000256" key="6">
    <source>
        <dbReference type="ARBA" id="ARBA00023049"/>
    </source>
</evidence>
<dbReference type="InterPro" id="IPR050626">
    <property type="entry name" value="Peptidase_M16"/>
</dbReference>
<keyword evidence="6" id="KW-0482">Metalloprotease</keyword>
<keyword evidence="4" id="KW-0378">Hydrolase</keyword>
<evidence type="ECO:0000313" key="11">
    <source>
        <dbReference type="Proteomes" id="UP000051845"/>
    </source>
</evidence>
<dbReference type="RefSeq" id="WP_054762478.1">
    <property type="nucleotide sequence ID" value="NZ_AYYR01000014.1"/>
</dbReference>
<dbReference type="STRING" id="33960.TY91_08530"/>
<dbReference type="Proteomes" id="UP000051845">
    <property type="component" value="Unassembled WGS sequence"/>
</dbReference>
<protein>
    <submittedName>
        <fullName evidence="10">Zn-dependent peptidase</fullName>
    </submittedName>
</protein>
<sequence>MKQIDYPQLGETLYQETLPNGLRVYLLPKAGYHRTYAVMTTEYGSIDNEFVPYGQSEMVSLPAGIAHFLEHKMFEKADHDAFDTFAHFGASSNAFTSFTHTSYLFSTTRNLKENLDTLLDFVQDPYFTDKTVNKEKGIIGQEIQMYEDDPNSRAYFGTIANLYPDQPLANDIAGTIDSIDKITPEDLYLAHKTFYHPSNMSLFVVGKVSPEETMQWVRDNQGQKDFGDPQPIQRQQLPEKHDGSDIVHQKTLTMPVERPKVTIGIRGLDNLPTGRDLLKYEDALSIGMELLIGETAPDFLRLYDQGVIDDSFGYNIEVQRGAHFIVLAGETEDPAAFENELLAILAQAKPKLQGAQETFDLAKREEIGSTITAFNSLEAIANQFDDQLYAPINLFDEADIIESLTLADVIEALDQFLKPEAISVQRIVAPDAG</sequence>
<dbReference type="Gene3D" id="3.30.830.10">
    <property type="entry name" value="Metalloenzyme, LuxS/M16 peptidase-like"/>
    <property type="match status" value="2"/>
</dbReference>
<proteinExistence type="inferred from homology"/>
<evidence type="ECO:0000256" key="1">
    <source>
        <dbReference type="ARBA" id="ARBA00007261"/>
    </source>
</evidence>
<comment type="similarity">
    <text evidence="1">Belongs to the peptidase M16 family.</text>
</comment>
<reference evidence="10 11" key="1">
    <citation type="journal article" date="2015" name="Genome Announc.">
        <title>Expanding the biotechnology potential of lactobacilli through comparative genomics of 213 strains and associated genera.</title>
        <authorList>
            <person name="Sun Z."/>
            <person name="Harris H.M."/>
            <person name="McCann A."/>
            <person name="Guo C."/>
            <person name="Argimon S."/>
            <person name="Zhang W."/>
            <person name="Yang X."/>
            <person name="Jeffery I.B."/>
            <person name="Cooney J.C."/>
            <person name="Kagawa T.F."/>
            <person name="Liu W."/>
            <person name="Song Y."/>
            <person name="Salvetti E."/>
            <person name="Wrobel A."/>
            <person name="Rasinkangas P."/>
            <person name="Parkhill J."/>
            <person name="Rea M.C."/>
            <person name="O'Sullivan O."/>
            <person name="Ritari J."/>
            <person name="Douillard F.P."/>
            <person name="Paul Ross R."/>
            <person name="Yang R."/>
            <person name="Briner A.E."/>
            <person name="Felis G.E."/>
            <person name="de Vos W.M."/>
            <person name="Barrangou R."/>
            <person name="Klaenhammer T.R."/>
            <person name="Caufield P.W."/>
            <person name="Cui Y."/>
            <person name="Zhang H."/>
            <person name="O'Toole P.W."/>
        </authorList>
    </citation>
    <scope>NUCLEOTIDE SEQUENCE [LARGE SCALE GENOMIC DNA]</scope>
    <source>
        <strain evidence="10 11">DSM 20515</strain>
    </source>
</reference>
<keyword evidence="2" id="KW-0645">Protease</keyword>
<keyword evidence="5" id="KW-0862">Zinc</keyword>
<evidence type="ECO:0000256" key="2">
    <source>
        <dbReference type="ARBA" id="ARBA00022670"/>
    </source>
</evidence>
<dbReference type="GO" id="GO:0046872">
    <property type="term" value="F:metal ion binding"/>
    <property type="evidence" value="ECO:0007669"/>
    <property type="project" value="UniProtKB-KW"/>
</dbReference>
<dbReference type="PATRIC" id="fig|1423733.4.peg.749"/>
<dbReference type="NCBIfam" id="NF047421">
    <property type="entry name" value="YfmH_fam"/>
    <property type="match status" value="1"/>
</dbReference>
<evidence type="ECO:0000256" key="4">
    <source>
        <dbReference type="ARBA" id="ARBA00022801"/>
    </source>
</evidence>